<organism evidence="3 4">
    <name type="scientific">Phytohabitans aurantiacus</name>
    <dbReference type="NCBI Taxonomy" id="3016789"/>
    <lineage>
        <taxon>Bacteria</taxon>
        <taxon>Bacillati</taxon>
        <taxon>Actinomycetota</taxon>
        <taxon>Actinomycetes</taxon>
        <taxon>Micromonosporales</taxon>
        <taxon>Micromonosporaceae</taxon>
    </lineage>
</organism>
<feature type="transmembrane region" description="Helical" evidence="1">
    <location>
        <begin position="412"/>
        <end position="434"/>
    </location>
</feature>
<reference evidence="3" key="1">
    <citation type="submission" date="2022-12" db="EMBL/GenBank/DDBJ databases">
        <title>New Phytohabitans aurantiacus sp. RD004123 nov., an actinomycete isolated from soil.</title>
        <authorList>
            <person name="Triningsih D.W."/>
            <person name="Harunari E."/>
            <person name="Igarashi Y."/>
        </authorList>
    </citation>
    <scope>NUCLEOTIDE SEQUENCE</scope>
    <source>
        <strain evidence="3">RD004123</strain>
    </source>
</reference>
<dbReference type="InterPro" id="IPR010090">
    <property type="entry name" value="Phage_tape_meas"/>
</dbReference>
<proteinExistence type="predicted"/>
<evidence type="ECO:0000313" key="3">
    <source>
        <dbReference type="EMBL" id="GLH94892.1"/>
    </source>
</evidence>
<comment type="caution">
    <text evidence="3">The sequence shown here is derived from an EMBL/GenBank/DDBJ whole genome shotgun (WGS) entry which is preliminary data.</text>
</comment>
<keyword evidence="4" id="KW-1185">Reference proteome</keyword>
<sequence length="661" mass="68805">MSTLADLLVKIGVDNTGVDKGTKQTESKFEKTWSRVKATAALAGAAIGLAVATSAVQALDVEAASDKLSAQLGASADEAGRFGKVAGDLYAGAWGESIGQVNDAVGAVVTSIDGMRGASEAALESMTAKALDFAAAFELDVTRATQVVGQVVSSGLAKDATQAMDLLTVSMQRVPAAVREDLVDALDEYGPFMASIGVTGEKAFGLLVKSAEKGMFGLDKTGDALKEFTILTTDMSATSKAGYDALGLSQEAMSRKLLSGGEVGAKAFQQIIDGLLAIKDPVKQSQAALALFGTPLEDLNVSEIPKFLKQLDATQGGLGKVAGATDELGKTLNDNSKTELTAFKRQAEAALVNVLADAVPHLRDTGTFLKENATWVKPLAIGLGILAVVIGTIIVLTKIWTAVQMAYNVVAAANPIGLIVLAIVALIAIIVLIATKTTWFQTIWEAVWGAIKAAAMFVFNWIVGGWKFVFNTVVGILKLWWTVFSGFWGKVGQIAADTWNWIIGKITSFVGFVKGLPGKIASAAKGMWNGIVGAFKSAINTLIRMWNNFSLTLGGGSVLGLSIPSVTLNTPNIPFLKDGGIVPATPGGTLAVIGEGRHDEAVVPLPRGASQLGGGEMTATVEAGSGGTTVQRKVAELVLELIRTNALQLTVRDNKVVAARG</sequence>
<dbReference type="Pfam" id="PF10145">
    <property type="entry name" value="PhageMin_Tail"/>
    <property type="match status" value="1"/>
</dbReference>
<evidence type="ECO:0000256" key="1">
    <source>
        <dbReference type="SAM" id="Phobius"/>
    </source>
</evidence>
<dbReference type="RefSeq" id="WP_281891732.1">
    <property type="nucleotide sequence ID" value="NZ_BSDI01000001.1"/>
</dbReference>
<dbReference type="Proteomes" id="UP001144280">
    <property type="component" value="Unassembled WGS sequence"/>
</dbReference>
<feature type="transmembrane region" description="Helical" evidence="1">
    <location>
        <begin position="446"/>
        <end position="463"/>
    </location>
</feature>
<keyword evidence="1" id="KW-0812">Transmembrane</keyword>
<protein>
    <recommendedName>
        <fullName evidence="2">Phage tail tape measure protein domain-containing protein</fullName>
    </recommendedName>
</protein>
<evidence type="ECO:0000259" key="2">
    <source>
        <dbReference type="Pfam" id="PF10145"/>
    </source>
</evidence>
<accession>A0ABQ5QL50</accession>
<feature type="transmembrane region" description="Helical" evidence="1">
    <location>
        <begin position="379"/>
        <end position="400"/>
    </location>
</feature>
<dbReference type="EMBL" id="BSDI01000001">
    <property type="protein sequence ID" value="GLH94892.1"/>
    <property type="molecule type" value="Genomic_DNA"/>
</dbReference>
<keyword evidence="1" id="KW-1133">Transmembrane helix</keyword>
<feature type="domain" description="Phage tail tape measure protein" evidence="2">
    <location>
        <begin position="94"/>
        <end position="293"/>
    </location>
</feature>
<gene>
    <name evidence="3" type="ORF">Pa4123_01640</name>
</gene>
<keyword evidence="1" id="KW-0472">Membrane</keyword>
<name>A0ABQ5QL50_9ACTN</name>
<evidence type="ECO:0000313" key="4">
    <source>
        <dbReference type="Proteomes" id="UP001144280"/>
    </source>
</evidence>